<reference evidence="1" key="1">
    <citation type="submission" date="2016-03" db="EMBL/GenBank/DDBJ databases">
        <authorList>
            <person name="Ploux O."/>
        </authorList>
    </citation>
    <scope>NUCLEOTIDE SEQUENCE [LARGE SCALE GENOMIC DNA]</scope>
    <source>
        <strain evidence="1">DAU221</strain>
    </source>
</reference>
<name>A0A143HQG9_MICTH</name>
<dbReference type="GeneID" id="76609368"/>
<dbReference type="EMBL" id="CP014864">
    <property type="protein sequence ID" value="AMX03746.1"/>
    <property type="molecule type" value="Genomic_DNA"/>
</dbReference>
<dbReference type="EMBL" id="JAPHQB010000012">
    <property type="protein sequence ID" value="MCX2801964.1"/>
    <property type="molecule type" value="Genomic_DNA"/>
</dbReference>
<dbReference type="KEGG" id="mthd:A3224_15160"/>
<dbReference type="RefSeq" id="WP_067156546.1">
    <property type="nucleotide sequence ID" value="NZ_CP014864.1"/>
</dbReference>
<proteinExistence type="predicted"/>
<accession>A0A143HQG9</accession>
<organism evidence="1 3">
    <name type="scientific">Microbulbifer thermotolerans</name>
    <dbReference type="NCBI Taxonomy" id="252514"/>
    <lineage>
        <taxon>Bacteria</taxon>
        <taxon>Pseudomonadati</taxon>
        <taxon>Pseudomonadota</taxon>
        <taxon>Gammaproteobacteria</taxon>
        <taxon>Cellvibrionales</taxon>
        <taxon>Microbulbiferaceae</taxon>
        <taxon>Microbulbifer</taxon>
    </lineage>
</organism>
<reference evidence="2" key="3">
    <citation type="submission" date="2022-11" db="EMBL/GenBank/DDBJ databases">
        <title>Chitin-degrading and fungicidal potential of chitinolytic bacterial strains from marine environment of the Pacific Ocean regions.</title>
        <authorList>
            <person name="Pentekhina I."/>
            <person name="Nedashkovskaya O."/>
            <person name="Seitkalieva A."/>
            <person name="Podvolotskaya A."/>
            <person name="Tekutyeva L."/>
            <person name="Balabanova L."/>
        </authorList>
    </citation>
    <scope>NUCLEOTIDE SEQUENCE</scope>
    <source>
        <strain evidence="2">KMM 6838</strain>
    </source>
</reference>
<evidence type="ECO:0000313" key="2">
    <source>
        <dbReference type="EMBL" id="MCX2801964.1"/>
    </source>
</evidence>
<evidence type="ECO:0000313" key="3">
    <source>
        <dbReference type="Proteomes" id="UP000076077"/>
    </source>
</evidence>
<evidence type="ECO:0008006" key="4">
    <source>
        <dbReference type="Google" id="ProtNLM"/>
    </source>
</evidence>
<keyword evidence="3" id="KW-1185">Reference proteome</keyword>
<dbReference type="Proteomes" id="UP000076077">
    <property type="component" value="Chromosome"/>
</dbReference>
<dbReference type="AlphaFoldDB" id="A0A143HQG9"/>
<sequence length="149" mass="16007">MAQRNRHRHLLGARLSQWQAVLLLCLFLSVRGLMPAGYMPAPMATGSLFGLCHGDSRSTALLQSLARLHAQHGHHPHNGHQHDALTAHTFADNHCNFSTGANLATAQALDLSAIATGAQPVPGARYTRFPVKLEHLLPPPRGPPASRSA</sequence>
<dbReference type="OrthoDB" id="5740983at2"/>
<evidence type="ECO:0000313" key="1">
    <source>
        <dbReference type="EMBL" id="AMX03746.1"/>
    </source>
</evidence>
<protein>
    <recommendedName>
        <fullName evidence="4">DUF2946 domain-containing protein</fullName>
    </recommendedName>
</protein>
<dbReference type="Proteomes" id="UP001209730">
    <property type="component" value="Unassembled WGS sequence"/>
</dbReference>
<dbReference type="STRING" id="252514.A3224_15160"/>
<gene>
    <name evidence="1" type="ORF">A3224_15160</name>
    <name evidence="2" type="ORF">OQJ68_09215</name>
</gene>
<reference evidence="3" key="2">
    <citation type="submission" date="2016-03" db="EMBL/GenBank/DDBJ databases">
        <authorList>
            <person name="Lee Y.-S."/>
            <person name="Choi Y.-L."/>
        </authorList>
    </citation>
    <scope>NUCLEOTIDE SEQUENCE [LARGE SCALE GENOMIC DNA]</scope>
    <source>
        <strain evidence="3">DAU221</strain>
    </source>
</reference>